<evidence type="ECO:0000313" key="2">
    <source>
        <dbReference type="EMBL" id="ABA92111.1"/>
    </source>
</evidence>
<evidence type="ECO:0000256" key="1">
    <source>
        <dbReference type="SAM" id="MobiDB-lite"/>
    </source>
</evidence>
<gene>
    <name evidence="2" type="ordered locus">LOC_Os11g11480</name>
</gene>
<dbReference type="AlphaFoldDB" id="Q2R8P4"/>
<proteinExistence type="predicted"/>
<name>Q2R8P4_ORYSJ</name>
<organism evidence="2">
    <name type="scientific">Oryza sativa subsp. japonica</name>
    <name type="common">Rice</name>
    <dbReference type="NCBI Taxonomy" id="39947"/>
    <lineage>
        <taxon>Eukaryota</taxon>
        <taxon>Viridiplantae</taxon>
        <taxon>Streptophyta</taxon>
        <taxon>Embryophyta</taxon>
        <taxon>Tracheophyta</taxon>
        <taxon>Spermatophyta</taxon>
        <taxon>Magnoliopsida</taxon>
        <taxon>Liliopsida</taxon>
        <taxon>Poales</taxon>
        <taxon>Poaceae</taxon>
        <taxon>BOP clade</taxon>
        <taxon>Oryzoideae</taxon>
        <taxon>Oryzeae</taxon>
        <taxon>Oryzinae</taxon>
        <taxon>Oryza</taxon>
        <taxon>Oryza sativa</taxon>
    </lineage>
</organism>
<reference evidence="2" key="3">
    <citation type="submission" date="2006-01" db="EMBL/GenBank/DDBJ databases">
        <authorList>
            <person name="Buell R."/>
        </authorList>
    </citation>
    <scope>NUCLEOTIDE SEQUENCE</scope>
</reference>
<feature type="region of interest" description="Disordered" evidence="1">
    <location>
        <begin position="132"/>
        <end position="156"/>
    </location>
</feature>
<feature type="compositionally biased region" description="Gly residues" evidence="1">
    <location>
        <begin position="132"/>
        <end position="149"/>
    </location>
</feature>
<sequence length="162" mass="17206">MPAWTVDEWDTLTRGGHLISFLYCHILIADWLWRCSSPSGWRRHHQLGLGRWGLEASGLRQHTEGGSAKAEATAMARAVDAWAMSARWRLEAVLVDRRMAGGGDDGAVETGGGGRAVAALARCWRRRWHGAGGGAGAVEAGGGGQTGGGVERDGEKCSAALW</sequence>
<reference evidence="2" key="2">
    <citation type="submission" date="2005-04" db="EMBL/GenBank/DDBJ databases">
        <authorList>
            <person name="Buell C.R."/>
            <person name="Wing R.A."/>
            <person name="McCombie W.A."/>
            <person name="Ouyang S."/>
        </authorList>
    </citation>
    <scope>NUCLEOTIDE SEQUENCE</scope>
</reference>
<reference evidence="2" key="1">
    <citation type="journal article" date="2005" name="BMC Biol.">
        <title>The sequence of rice chromosomes 11 and 12, rich in disease resistance genes and recent gene duplications.</title>
        <authorList>
            <consortium name="The rice chromosomes 11 and 12 sequencing consortia"/>
        </authorList>
    </citation>
    <scope>NUCLEOTIDE SEQUENCE [LARGE SCALE GENOMIC DNA]</scope>
</reference>
<accession>Q2R8P4</accession>
<dbReference type="EMBL" id="DP000010">
    <property type="protein sequence ID" value="ABA92111.1"/>
    <property type="molecule type" value="Genomic_DNA"/>
</dbReference>
<protein>
    <submittedName>
        <fullName evidence="2">Uncharacterized protein</fullName>
    </submittedName>
</protein>